<dbReference type="PANTHER" id="PTHR43248:SF29">
    <property type="entry name" value="TRIPEPTIDYL AMINOPEPTIDASE"/>
    <property type="match status" value="1"/>
</dbReference>
<dbReference type="EMBL" id="JAGEPF010000041">
    <property type="protein sequence ID" value="MBO2465089.1"/>
    <property type="molecule type" value="Genomic_DNA"/>
</dbReference>
<dbReference type="PANTHER" id="PTHR43248">
    <property type="entry name" value="2-SUCCINYL-6-HYDROXY-2,4-CYCLOHEXADIENE-1-CARBOXYLATE SYNTHASE"/>
    <property type="match status" value="1"/>
</dbReference>
<comment type="caution">
    <text evidence="6">The sequence shown here is derived from an EMBL/GenBank/DDBJ whole genome shotgun (WGS) entry which is preliminary data.</text>
</comment>
<comment type="similarity">
    <text evidence="1">Belongs to the peptidase S33 family.</text>
</comment>
<dbReference type="RefSeq" id="WP_208251946.1">
    <property type="nucleotide sequence ID" value="NZ_JAGEPF010000041.1"/>
</dbReference>
<evidence type="ECO:0000313" key="6">
    <source>
        <dbReference type="EMBL" id="MBO2465089.1"/>
    </source>
</evidence>
<keyword evidence="3 6" id="KW-0378">Hydrolase</keyword>
<evidence type="ECO:0000313" key="7">
    <source>
        <dbReference type="Proteomes" id="UP000680206"/>
    </source>
</evidence>
<accession>A0ABS3S7X6</accession>
<dbReference type="InterPro" id="IPR051601">
    <property type="entry name" value="Serine_prot/Carboxylest_S33"/>
</dbReference>
<evidence type="ECO:0000256" key="3">
    <source>
        <dbReference type="ARBA" id="ARBA00022801"/>
    </source>
</evidence>
<dbReference type="InterPro" id="IPR029058">
    <property type="entry name" value="AB_hydrolase_fold"/>
</dbReference>
<keyword evidence="7" id="KW-1185">Reference proteome</keyword>
<reference evidence="6 7" key="1">
    <citation type="submission" date="2021-03" db="EMBL/GenBank/DDBJ databases">
        <title>Actinomadura violae sp. nov., isolated from lichen in Thailand.</title>
        <authorList>
            <person name="Kanchanasin P."/>
            <person name="Saeng-In P."/>
            <person name="Phongsopitanun W."/>
            <person name="Yuki M."/>
            <person name="Kudo T."/>
            <person name="Ohkuma M."/>
            <person name="Tanasupawat S."/>
        </authorList>
    </citation>
    <scope>NUCLEOTIDE SEQUENCE [LARGE SCALE GENOMIC DNA]</scope>
    <source>
        <strain evidence="6 7">LCR2-06</strain>
    </source>
</reference>
<evidence type="ECO:0000256" key="4">
    <source>
        <dbReference type="SAM" id="SignalP"/>
    </source>
</evidence>
<proteinExistence type="inferred from homology"/>
<keyword evidence="2 4" id="KW-0732">Signal</keyword>
<dbReference type="Pfam" id="PF08386">
    <property type="entry name" value="Abhydrolase_4"/>
    <property type="match status" value="1"/>
</dbReference>
<evidence type="ECO:0000256" key="2">
    <source>
        <dbReference type="ARBA" id="ARBA00022729"/>
    </source>
</evidence>
<dbReference type="GO" id="GO:0016787">
    <property type="term" value="F:hydrolase activity"/>
    <property type="evidence" value="ECO:0007669"/>
    <property type="project" value="UniProtKB-KW"/>
</dbReference>
<organism evidence="6 7">
    <name type="scientific">Actinomadura violacea</name>
    <dbReference type="NCBI Taxonomy" id="2819934"/>
    <lineage>
        <taxon>Bacteria</taxon>
        <taxon>Bacillati</taxon>
        <taxon>Actinomycetota</taxon>
        <taxon>Actinomycetes</taxon>
        <taxon>Streptosporangiales</taxon>
        <taxon>Thermomonosporaceae</taxon>
        <taxon>Actinomadura</taxon>
    </lineage>
</organism>
<sequence>MQRKHRRIAWSAAAAGLVLAGAAVPLSSPSASAAPSANAAPGAARTPAVDWRACGDDGQAQCATLRLPVDWAHPDGPTFGLAIARRKALDPGARVGTLVFGPGGPGDSGVQRVTKVDGGIDRFSDRLRQRFDIVSFDPRGIGASNPVTCSAALLAARPDPIVKSRKEFDATVAYNAELRDDCRKRTGPLYDHADTMSTVRDVDAIRAALGETKLSFHGSSYGTLLGEEYAETYPGRVRALVLESVDDHSIRAAQPFLESEMAAAQDSFDRFAAWCDRTASCALHGRDVRAVLRDLRERAARGELADPQTPGRALTEFELLVVTYKTFYGPDWAKLASLLSALEASKPVRPAKAAPVAAPPAEGTGTDNFTAQFCSDWNLPVRDYNEFARISRRTERIAPDMHGARPLMAVTACLGWPKPVANPQHRLKVRTAAPILLANAVHDPATPYAWARNVARQIGPKATLLTYAGSGHGSYGRGPCMQDAIDGYLISLKVPARGTVCPAVPQ</sequence>
<name>A0ABS3S7X6_9ACTN</name>
<gene>
    <name evidence="6" type="ORF">J4709_46740</name>
</gene>
<feature type="signal peptide" evidence="4">
    <location>
        <begin position="1"/>
        <end position="33"/>
    </location>
</feature>
<dbReference type="SUPFAM" id="SSF53474">
    <property type="entry name" value="alpha/beta-Hydrolases"/>
    <property type="match status" value="1"/>
</dbReference>
<dbReference type="Gene3D" id="3.40.50.1820">
    <property type="entry name" value="alpha/beta hydrolase"/>
    <property type="match status" value="1"/>
</dbReference>
<dbReference type="Proteomes" id="UP000680206">
    <property type="component" value="Unassembled WGS sequence"/>
</dbReference>
<protein>
    <submittedName>
        <fullName evidence="6">Alpha/beta fold hydrolase</fullName>
    </submittedName>
</protein>
<dbReference type="InterPro" id="IPR013595">
    <property type="entry name" value="Pept_S33_TAP-like_C"/>
</dbReference>
<feature type="chain" id="PRO_5045795393" evidence="4">
    <location>
        <begin position="34"/>
        <end position="506"/>
    </location>
</feature>
<evidence type="ECO:0000256" key="1">
    <source>
        <dbReference type="ARBA" id="ARBA00010088"/>
    </source>
</evidence>
<feature type="domain" description="Peptidase S33 tripeptidyl aminopeptidase-like C-terminal" evidence="5">
    <location>
        <begin position="409"/>
        <end position="501"/>
    </location>
</feature>
<evidence type="ECO:0000259" key="5">
    <source>
        <dbReference type="Pfam" id="PF08386"/>
    </source>
</evidence>